<dbReference type="PANTHER" id="PTHR42788:SF13">
    <property type="entry name" value="ALIPHATIC SULFONATES IMPORT ATP-BINDING PROTEIN SSUB"/>
    <property type="match status" value="1"/>
</dbReference>
<evidence type="ECO:0000256" key="1">
    <source>
        <dbReference type="ARBA" id="ARBA00022448"/>
    </source>
</evidence>
<dbReference type="InterPro" id="IPR003593">
    <property type="entry name" value="AAA+_ATPase"/>
</dbReference>
<keyword evidence="3 4" id="KW-0067">ATP-binding</keyword>
<dbReference type="Gene3D" id="3.40.50.300">
    <property type="entry name" value="P-loop containing nucleotide triphosphate hydrolases"/>
    <property type="match status" value="1"/>
</dbReference>
<sequence>MTSTATDLSTRVVLTEVRKEYVTAGESVLALAPTSLTFEPEEFVCVVGPSGCGKTTLLQMLAGFQAPTEGTIMVGNTHIKGPDPDRGVVFQQANLYPWLSVRKNVEFGLKMRGVPRAERAAEADRMLEMVGLELYGDRKPYELSGGQQQRCQIARVLITDPRIILMDEPFGALDAMTREKLQLELLDLWRERRKTVFFVTHSVEEAIFLGTRVIVMGARPGRVIYDRKVWFKGDNREPVDTAVRSTPEFVAMRDEVAAKIYEAQGLIGATVALH</sequence>
<gene>
    <name evidence="4" type="ORF">FNL38_104159</name>
</gene>
<proteinExistence type="predicted"/>
<dbReference type="Pfam" id="PF00005">
    <property type="entry name" value="ABC_tran"/>
    <property type="match status" value="1"/>
</dbReference>
<keyword evidence="1" id="KW-0813">Transport</keyword>
<name>A0A652YNT8_NOCGL</name>
<keyword evidence="2" id="KW-0547">Nucleotide-binding</keyword>
<protein>
    <submittedName>
        <fullName evidence="4">NitT/TauT family transport system ATP-binding protein/taurine transport system ATP-binding protein</fullName>
    </submittedName>
</protein>
<dbReference type="CDD" id="cd03293">
    <property type="entry name" value="ABC_NrtD_SsuB_transporters"/>
    <property type="match status" value="1"/>
</dbReference>
<organism evidence="4">
    <name type="scientific">Nocardia globerula</name>
    <dbReference type="NCBI Taxonomy" id="1818"/>
    <lineage>
        <taxon>Bacteria</taxon>
        <taxon>Bacillati</taxon>
        <taxon>Actinomycetota</taxon>
        <taxon>Actinomycetes</taxon>
        <taxon>Mycobacteriales</taxon>
        <taxon>Nocardiaceae</taxon>
        <taxon>Nocardia</taxon>
    </lineage>
</organism>
<reference evidence="4" key="1">
    <citation type="submission" date="2019-07" db="EMBL/GenBank/DDBJ databases">
        <title>Genomic Encyclopedia of Type Strains, Phase IV (KMG-IV): sequencing the most valuable type-strain genomes for metagenomic binning, comparative biology and taxonomic classification.</title>
        <authorList>
            <person name="Goeker M."/>
        </authorList>
    </citation>
    <scope>NUCLEOTIDE SEQUENCE</scope>
    <source>
        <strain evidence="4">DSM 44596</strain>
    </source>
</reference>
<dbReference type="EMBL" id="VNIQ01000004">
    <property type="protein sequence ID" value="TYQ03791.1"/>
    <property type="molecule type" value="Genomic_DNA"/>
</dbReference>
<evidence type="ECO:0000256" key="2">
    <source>
        <dbReference type="ARBA" id="ARBA00022741"/>
    </source>
</evidence>
<comment type="caution">
    <text evidence="4">The sequence shown here is derived from an EMBL/GenBank/DDBJ whole genome shotgun (WGS) entry which is preliminary data.</text>
</comment>
<evidence type="ECO:0000256" key="3">
    <source>
        <dbReference type="ARBA" id="ARBA00022840"/>
    </source>
</evidence>
<evidence type="ECO:0000313" key="4">
    <source>
        <dbReference type="EMBL" id="TYQ03791.1"/>
    </source>
</evidence>
<dbReference type="AlphaFoldDB" id="A0A652YNT8"/>
<dbReference type="SMART" id="SM00382">
    <property type="entry name" value="AAA"/>
    <property type="match status" value="1"/>
</dbReference>
<dbReference type="GO" id="GO:0016887">
    <property type="term" value="F:ATP hydrolysis activity"/>
    <property type="evidence" value="ECO:0007669"/>
    <property type="project" value="InterPro"/>
</dbReference>
<dbReference type="GO" id="GO:0005524">
    <property type="term" value="F:ATP binding"/>
    <property type="evidence" value="ECO:0007669"/>
    <property type="project" value="UniProtKB-KW"/>
</dbReference>
<dbReference type="InterPro" id="IPR003439">
    <property type="entry name" value="ABC_transporter-like_ATP-bd"/>
</dbReference>
<dbReference type="SUPFAM" id="SSF52540">
    <property type="entry name" value="P-loop containing nucleoside triphosphate hydrolases"/>
    <property type="match status" value="1"/>
</dbReference>
<dbReference type="PANTHER" id="PTHR42788">
    <property type="entry name" value="TAURINE IMPORT ATP-BINDING PROTEIN-RELATED"/>
    <property type="match status" value="1"/>
</dbReference>
<dbReference type="InterPro" id="IPR050166">
    <property type="entry name" value="ABC_transporter_ATP-bind"/>
</dbReference>
<dbReference type="InterPro" id="IPR027417">
    <property type="entry name" value="P-loop_NTPase"/>
</dbReference>
<accession>A0A652YNT8</accession>
<dbReference type="PROSITE" id="PS50893">
    <property type="entry name" value="ABC_TRANSPORTER_2"/>
    <property type="match status" value="1"/>
</dbReference>